<dbReference type="PANTHER" id="PTHR33371">
    <property type="entry name" value="INTERMEMBRANE PHOSPHOLIPID TRANSPORT SYSTEM BINDING PROTEIN MLAD-RELATED"/>
    <property type="match status" value="1"/>
</dbReference>
<dbReference type="OrthoDB" id="9806984at2"/>
<dbReference type="Proteomes" id="UP000002601">
    <property type="component" value="Chromosome"/>
</dbReference>
<dbReference type="EMBL" id="CP001649">
    <property type="protein sequence ID" value="ACS79291.1"/>
    <property type="molecule type" value="Genomic_DNA"/>
</dbReference>
<dbReference type="KEGG" id="dsa:Desal_1228"/>
<dbReference type="InterPro" id="IPR052336">
    <property type="entry name" value="MlaD_Phospholipid_Transporter"/>
</dbReference>
<feature type="region of interest" description="Disordered" evidence="1">
    <location>
        <begin position="365"/>
        <end position="385"/>
    </location>
</feature>
<evidence type="ECO:0000256" key="1">
    <source>
        <dbReference type="SAM" id="MobiDB-lite"/>
    </source>
</evidence>
<feature type="domain" description="Mce/MlaD" evidence="3">
    <location>
        <begin position="46"/>
        <end position="137"/>
    </location>
</feature>
<keyword evidence="2" id="KW-1133">Transmembrane helix</keyword>
<dbReference type="PANTHER" id="PTHR33371:SF4">
    <property type="entry name" value="INTERMEMBRANE PHOSPHOLIPID TRANSPORT SYSTEM BINDING PROTEIN MLAD"/>
    <property type="match status" value="1"/>
</dbReference>
<gene>
    <name evidence="4" type="ordered locus">Desal_1228</name>
</gene>
<accession>C6C1P5</accession>
<keyword evidence="2" id="KW-0812">Transmembrane</keyword>
<protein>
    <submittedName>
        <fullName evidence="4">Mammalian cell entry related domain protein</fullName>
    </submittedName>
</protein>
<keyword evidence="2" id="KW-0472">Membrane</keyword>
<evidence type="ECO:0000256" key="2">
    <source>
        <dbReference type="SAM" id="Phobius"/>
    </source>
</evidence>
<dbReference type="RefSeq" id="WP_015851109.1">
    <property type="nucleotide sequence ID" value="NC_012881.1"/>
</dbReference>
<evidence type="ECO:0000313" key="4">
    <source>
        <dbReference type="EMBL" id="ACS79291.1"/>
    </source>
</evidence>
<dbReference type="GO" id="GO:0005548">
    <property type="term" value="F:phospholipid transporter activity"/>
    <property type="evidence" value="ECO:0007669"/>
    <property type="project" value="TreeGrafter"/>
</dbReference>
<dbReference type="AlphaFoldDB" id="C6C1P5"/>
<dbReference type="InterPro" id="IPR003399">
    <property type="entry name" value="Mce/MlaD"/>
</dbReference>
<dbReference type="HOGENOM" id="CLU_013850_2_0_7"/>
<feature type="transmembrane region" description="Helical" evidence="2">
    <location>
        <begin position="12"/>
        <end position="34"/>
    </location>
</feature>
<sequence>MSRKTNPFRLGLFIIIGTILFVSVLAILGAGKIFEQSVKMETYLNESVNGLEVGSPIKFRGVKIGTVSQIGFVTDHYVDLKQSALRYVYLLGDLNHKMFKTKEGQELVHALKKEVDRGLRARPVSLGLTGQLFLEIDYVDPVKNPPLEIAWKPKHIYVPSAPSMMSKVESAVASISDTLEDINKANIAEAIEDVRSVAQSMSTFLKNSDTGEISKRLTGTLTEAEKFIARVNQLLADPEVDNLMPDVAAAARNLRTVMESSSGDIVAAMKDIRKASESAKNVTGGMEEYLSGPKGKQTLADLSNTLNNISEASNRIKGAAARFESTLSRVNMTVAGQQGNIEAILDNVRRLMENLRELSNEARQYPSGVLFGDPPKKAPLKQGSE</sequence>
<dbReference type="eggNOG" id="COG1463">
    <property type="taxonomic scope" value="Bacteria"/>
</dbReference>
<dbReference type="GO" id="GO:0005543">
    <property type="term" value="F:phospholipid binding"/>
    <property type="evidence" value="ECO:0007669"/>
    <property type="project" value="TreeGrafter"/>
</dbReference>
<dbReference type="Pfam" id="PF02470">
    <property type="entry name" value="MlaD"/>
    <property type="match status" value="1"/>
</dbReference>
<name>C6C1P5_MARSD</name>
<proteinExistence type="predicted"/>
<evidence type="ECO:0000313" key="5">
    <source>
        <dbReference type="Proteomes" id="UP000002601"/>
    </source>
</evidence>
<keyword evidence="5" id="KW-1185">Reference proteome</keyword>
<evidence type="ECO:0000259" key="3">
    <source>
        <dbReference type="Pfam" id="PF02470"/>
    </source>
</evidence>
<organism evidence="4 5">
    <name type="scientific">Maridesulfovibrio salexigens (strain ATCC 14822 / DSM 2638 / NCIMB 8403 / VKM B-1763)</name>
    <name type="common">Desulfovibrio salexigens</name>
    <dbReference type="NCBI Taxonomy" id="526222"/>
    <lineage>
        <taxon>Bacteria</taxon>
        <taxon>Pseudomonadati</taxon>
        <taxon>Thermodesulfobacteriota</taxon>
        <taxon>Desulfovibrionia</taxon>
        <taxon>Desulfovibrionales</taxon>
        <taxon>Desulfovibrionaceae</taxon>
        <taxon>Maridesulfovibrio</taxon>
    </lineage>
</organism>
<reference evidence="4 5" key="1">
    <citation type="submission" date="2009-06" db="EMBL/GenBank/DDBJ databases">
        <title>Complete sequence of Desulfovibrio salexigens DSM 2638.</title>
        <authorList>
            <consortium name="US DOE Joint Genome Institute"/>
            <person name="Lucas S."/>
            <person name="Copeland A."/>
            <person name="Lapidus A."/>
            <person name="Glavina del Rio T."/>
            <person name="Tice H."/>
            <person name="Bruce D."/>
            <person name="Goodwin L."/>
            <person name="Pitluck S."/>
            <person name="Munk A.C."/>
            <person name="Brettin T."/>
            <person name="Detter J.C."/>
            <person name="Han C."/>
            <person name="Tapia R."/>
            <person name="Larimer F."/>
            <person name="Land M."/>
            <person name="Hauser L."/>
            <person name="Kyrpides N."/>
            <person name="Anderson I."/>
            <person name="Wall J.D."/>
            <person name="Arkin A.P."/>
            <person name="Dehal P."/>
            <person name="Chivian D."/>
            <person name="Giles B."/>
            <person name="Hazen T.C."/>
        </authorList>
    </citation>
    <scope>NUCLEOTIDE SEQUENCE [LARGE SCALE GENOMIC DNA]</scope>
    <source>
        <strain evidence="5">ATCC 14822 / DSM 2638 / NCIMB 8403 / VKM B-1763</strain>
    </source>
</reference>
<dbReference type="STRING" id="526222.Desal_1228"/>